<evidence type="ECO:0000313" key="2">
    <source>
        <dbReference type="Proteomes" id="UP000447434"/>
    </source>
</evidence>
<gene>
    <name evidence="1" type="ORF">Lalb_Chr12g0209951</name>
</gene>
<dbReference type="EMBL" id="WOCE01000012">
    <property type="protein sequence ID" value="KAE9603385.1"/>
    <property type="molecule type" value="Genomic_DNA"/>
</dbReference>
<name>A0A6A4PP51_LUPAL</name>
<evidence type="ECO:0000313" key="1">
    <source>
        <dbReference type="EMBL" id="KAE9603385.1"/>
    </source>
</evidence>
<dbReference type="PANTHER" id="PTHR39104">
    <property type="entry name" value="AMINO ACID-LIGASE"/>
    <property type="match status" value="1"/>
</dbReference>
<dbReference type="Proteomes" id="UP000447434">
    <property type="component" value="Chromosome 12"/>
</dbReference>
<reference evidence="2" key="1">
    <citation type="journal article" date="2020" name="Nat. Commun.">
        <title>Genome sequence of the cluster root forming white lupin.</title>
        <authorList>
            <person name="Hufnagel B."/>
            <person name="Marques A."/>
            <person name="Soriano A."/>
            <person name="Marques L."/>
            <person name="Divol F."/>
            <person name="Doumas P."/>
            <person name="Sallet E."/>
            <person name="Mancinotti D."/>
            <person name="Carrere S."/>
            <person name="Marande W."/>
            <person name="Arribat S."/>
            <person name="Keller J."/>
            <person name="Huneau C."/>
            <person name="Blein T."/>
            <person name="Aime D."/>
            <person name="Laguerre M."/>
            <person name="Taylor J."/>
            <person name="Schubert V."/>
            <person name="Nelson M."/>
            <person name="Geu-Flores F."/>
            <person name="Crespi M."/>
            <person name="Gallardo-Guerrero K."/>
            <person name="Delaux P.-M."/>
            <person name="Salse J."/>
            <person name="Berges H."/>
            <person name="Guyot R."/>
            <person name="Gouzy J."/>
            <person name="Peret B."/>
        </authorList>
    </citation>
    <scope>NUCLEOTIDE SEQUENCE [LARGE SCALE GENOMIC DNA]</scope>
    <source>
        <strain evidence="2">cv. Amiga</strain>
    </source>
</reference>
<sequence>MSWNKKEREIKLVCPSLSSKVVNFIGWDEHKIDLGSISEAFGVDPSTLRLNGYFISRGVDFISSSVTWKSLLSFFSSKSLSTGKDNSDAIVVTAKLCKVGTKRGHESHDFQNGIGKAMEGEIACSGRGTRLEAINFLKNKKPRQSNSDEILNGLSCKRKQILEDFNQFKKLKINEDKSDIRDISSGTLLSQFICDSIKSK</sequence>
<proteinExistence type="predicted"/>
<protein>
    <submittedName>
        <fullName evidence="1">Uncharacterized protein</fullName>
    </submittedName>
</protein>
<dbReference type="PANTHER" id="PTHR39104:SF1">
    <property type="entry name" value="AMINO ACID-LIGASE"/>
    <property type="match status" value="1"/>
</dbReference>
<accession>A0A6A4PP51</accession>
<organism evidence="1 2">
    <name type="scientific">Lupinus albus</name>
    <name type="common">White lupine</name>
    <name type="synonym">Lupinus termis</name>
    <dbReference type="NCBI Taxonomy" id="3870"/>
    <lineage>
        <taxon>Eukaryota</taxon>
        <taxon>Viridiplantae</taxon>
        <taxon>Streptophyta</taxon>
        <taxon>Embryophyta</taxon>
        <taxon>Tracheophyta</taxon>
        <taxon>Spermatophyta</taxon>
        <taxon>Magnoliopsida</taxon>
        <taxon>eudicotyledons</taxon>
        <taxon>Gunneridae</taxon>
        <taxon>Pentapetalae</taxon>
        <taxon>rosids</taxon>
        <taxon>fabids</taxon>
        <taxon>Fabales</taxon>
        <taxon>Fabaceae</taxon>
        <taxon>Papilionoideae</taxon>
        <taxon>50 kb inversion clade</taxon>
        <taxon>genistoids sensu lato</taxon>
        <taxon>core genistoids</taxon>
        <taxon>Genisteae</taxon>
        <taxon>Lupinus</taxon>
    </lineage>
</organism>
<dbReference type="AlphaFoldDB" id="A0A6A4PP51"/>
<keyword evidence="2" id="KW-1185">Reference proteome</keyword>
<dbReference type="OrthoDB" id="751983at2759"/>
<comment type="caution">
    <text evidence="1">The sequence shown here is derived from an EMBL/GenBank/DDBJ whole genome shotgun (WGS) entry which is preliminary data.</text>
</comment>